<comment type="caution">
    <text evidence="10">The sequence shown here is derived from an EMBL/GenBank/DDBJ whole genome shotgun (WGS) entry which is preliminary data.</text>
</comment>
<evidence type="ECO:0000256" key="2">
    <source>
        <dbReference type="ARBA" id="ARBA00022448"/>
    </source>
</evidence>
<dbReference type="InterPro" id="IPR013099">
    <property type="entry name" value="K_chnl_dom"/>
</dbReference>
<dbReference type="GO" id="GO:0005249">
    <property type="term" value="F:voltage-gated potassium channel activity"/>
    <property type="evidence" value="ECO:0007669"/>
    <property type="project" value="InterPro"/>
</dbReference>
<evidence type="ECO:0000256" key="3">
    <source>
        <dbReference type="ARBA" id="ARBA00022692"/>
    </source>
</evidence>
<feature type="transmembrane region" description="Helical" evidence="8">
    <location>
        <begin position="60"/>
        <end position="79"/>
    </location>
</feature>
<dbReference type="PANTHER" id="PTHR11537">
    <property type="entry name" value="VOLTAGE-GATED POTASSIUM CHANNEL"/>
    <property type="match status" value="1"/>
</dbReference>
<accession>A0A2S6GRP5</accession>
<dbReference type="GO" id="GO:0008076">
    <property type="term" value="C:voltage-gated potassium channel complex"/>
    <property type="evidence" value="ECO:0007669"/>
    <property type="project" value="InterPro"/>
</dbReference>
<dbReference type="GO" id="GO:0001508">
    <property type="term" value="P:action potential"/>
    <property type="evidence" value="ECO:0007669"/>
    <property type="project" value="TreeGrafter"/>
</dbReference>
<keyword evidence="6 8" id="KW-0472">Membrane</keyword>
<evidence type="ECO:0000313" key="10">
    <source>
        <dbReference type="EMBL" id="PPK67880.1"/>
    </source>
</evidence>
<dbReference type="InterPro" id="IPR027359">
    <property type="entry name" value="Volt_channel_dom_sf"/>
</dbReference>
<feature type="domain" description="Potassium channel" evidence="9">
    <location>
        <begin position="138"/>
        <end position="216"/>
    </location>
</feature>
<evidence type="ECO:0000256" key="8">
    <source>
        <dbReference type="SAM" id="Phobius"/>
    </source>
</evidence>
<reference evidence="10 11" key="1">
    <citation type="submission" date="2018-02" db="EMBL/GenBank/DDBJ databases">
        <title>Genomic Encyclopedia of Archaeal and Bacterial Type Strains, Phase II (KMG-II): from individual species to whole genera.</title>
        <authorList>
            <person name="Goeker M."/>
        </authorList>
    </citation>
    <scope>NUCLEOTIDE SEQUENCE [LARGE SCALE GENOMIC DNA]</scope>
    <source>
        <strain evidence="10 11">YU 961-1</strain>
    </source>
</reference>
<dbReference type="Proteomes" id="UP000239203">
    <property type="component" value="Unassembled WGS sequence"/>
</dbReference>
<keyword evidence="2" id="KW-0813">Transport</keyword>
<evidence type="ECO:0000256" key="7">
    <source>
        <dbReference type="ARBA" id="ARBA00023303"/>
    </source>
</evidence>
<feature type="transmembrane region" description="Helical" evidence="8">
    <location>
        <begin position="129"/>
        <end position="148"/>
    </location>
</feature>
<name>A0A2S6GRP5_9PSEU</name>
<keyword evidence="5" id="KW-0406">Ion transport</keyword>
<dbReference type="RefSeq" id="WP_245931263.1">
    <property type="nucleotide sequence ID" value="NZ_CP154825.1"/>
</dbReference>
<dbReference type="Gene3D" id="1.10.287.70">
    <property type="match status" value="1"/>
</dbReference>
<keyword evidence="4 8" id="KW-1133">Transmembrane helix</keyword>
<keyword evidence="3 8" id="KW-0812">Transmembrane</keyword>
<feature type="transmembrane region" description="Helical" evidence="8">
    <location>
        <begin position="191"/>
        <end position="216"/>
    </location>
</feature>
<dbReference type="PRINTS" id="PR00169">
    <property type="entry name" value="KCHANNEL"/>
</dbReference>
<sequence>MSDKFAPGVRQDDPLEPRLAAWEARAEWPLTWLAVGFLAAYAWQVLSAGRWPTVHIWLEIWLWLVWAVFAVDYVVRLVLARRKWRFVRRHLFDLVVVALPMVRQLRALRLITVFRVINRRVGSSLRGQVGIYVGGTTLMVAFGAALAVLDAERSDPNATITTFGDALWWTLTTISTVGYGDRYPVTVEGRLVAGALMVGGIALLGVVTGVIASWFVEKIAGAEASIEQATRTEVMALREEIAQLRADLIRPPDSAPR</sequence>
<keyword evidence="11" id="KW-1185">Reference proteome</keyword>
<dbReference type="SUPFAM" id="SSF81324">
    <property type="entry name" value="Voltage-gated potassium channels"/>
    <property type="match status" value="1"/>
</dbReference>
<evidence type="ECO:0000259" key="9">
    <source>
        <dbReference type="Pfam" id="PF07885"/>
    </source>
</evidence>
<evidence type="ECO:0000256" key="1">
    <source>
        <dbReference type="ARBA" id="ARBA00004141"/>
    </source>
</evidence>
<dbReference type="InterPro" id="IPR028325">
    <property type="entry name" value="VG_K_chnl"/>
</dbReference>
<evidence type="ECO:0000256" key="4">
    <source>
        <dbReference type="ARBA" id="ARBA00022989"/>
    </source>
</evidence>
<dbReference type="AlphaFoldDB" id="A0A2S6GRP5"/>
<evidence type="ECO:0000256" key="5">
    <source>
        <dbReference type="ARBA" id="ARBA00023065"/>
    </source>
</evidence>
<feature type="transmembrane region" description="Helical" evidence="8">
    <location>
        <begin position="28"/>
        <end position="48"/>
    </location>
</feature>
<feature type="transmembrane region" description="Helical" evidence="8">
    <location>
        <begin position="160"/>
        <end position="179"/>
    </location>
</feature>
<dbReference type="Gene3D" id="1.20.120.350">
    <property type="entry name" value="Voltage-gated potassium channels. Chain C"/>
    <property type="match status" value="1"/>
</dbReference>
<organism evidence="10 11">
    <name type="scientific">Actinokineospora auranticolor</name>
    <dbReference type="NCBI Taxonomy" id="155976"/>
    <lineage>
        <taxon>Bacteria</taxon>
        <taxon>Bacillati</taxon>
        <taxon>Actinomycetota</taxon>
        <taxon>Actinomycetes</taxon>
        <taxon>Pseudonocardiales</taxon>
        <taxon>Pseudonocardiaceae</taxon>
        <taxon>Actinokineospora</taxon>
    </lineage>
</organism>
<dbReference type="PANTHER" id="PTHR11537:SF254">
    <property type="entry name" value="POTASSIUM VOLTAGE-GATED CHANNEL PROTEIN SHAB"/>
    <property type="match status" value="1"/>
</dbReference>
<evidence type="ECO:0000256" key="6">
    <source>
        <dbReference type="ARBA" id="ARBA00023136"/>
    </source>
</evidence>
<protein>
    <submittedName>
        <fullName evidence="10">Voltage-gated potassium channel</fullName>
    </submittedName>
</protein>
<dbReference type="Pfam" id="PF07885">
    <property type="entry name" value="Ion_trans_2"/>
    <property type="match status" value="1"/>
</dbReference>
<proteinExistence type="predicted"/>
<comment type="subcellular location">
    <subcellularLocation>
        <location evidence="1">Membrane</location>
        <topology evidence="1">Multi-pass membrane protein</topology>
    </subcellularLocation>
</comment>
<keyword evidence="7 10" id="KW-0407">Ion channel</keyword>
<dbReference type="EMBL" id="PTIX01000006">
    <property type="protein sequence ID" value="PPK67880.1"/>
    <property type="molecule type" value="Genomic_DNA"/>
</dbReference>
<dbReference type="Gene3D" id="1.20.5.110">
    <property type="match status" value="1"/>
</dbReference>
<gene>
    <name evidence="10" type="ORF">CLV40_106111</name>
</gene>
<evidence type="ECO:0000313" key="11">
    <source>
        <dbReference type="Proteomes" id="UP000239203"/>
    </source>
</evidence>